<organism evidence="3 4">
    <name type="scientific">Aspergillus thermomutatus</name>
    <name type="common">Neosartorya pseudofischeri</name>
    <dbReference type="NCBI Taxonomy" id="41047"/>
    <lineage>
        <taxon>Eukaryota</taxon>
        <taxon>Fungi</taxon>
        <taxon>Dikarya</taxon>
        <taxon>Ascomycota</taxon>
        <taxon>Pezizomycotina</taxon>
        <taxon>Eurotiomycetes</taxon>
        <taxon>Eurotiomycetidae</taxon>
        <taxon>Eurotiales</taxon>
        <taxon>Aspergillaceae</taxon>
        <taxon>Aspergillus</taxon>
        <taxon>Aspergillus subgen. Fumigati</taxon>
    </lineage>
</organism>
<proteinExistence type="predicted"/>
<evidence type="ECO:0000256" key="1">
    <source>
        <dbReference type="SAM" id="Coils"/>
    </source>
</evidence>
<protein>
    <submittedName>
        <fullName evidence="3">Uncharacterized protein</fullName>
    </submittedName>
</protein>
<evidence type="ECO:0000313" key="4">
    <source>
        <dbReference type="Proteomes" id="UP000215305"/>
    </source>
</evidence>
<feature type="compositionally biased region" description="Polar residues" evidence="2">
    <location>
        <begin position="152"/>
        <end position="164"/>
    </location>
</feature>
<feature type="region of interest" description="Disordered" evidence="2">
    <location>
        <begin position="1"/>
        <end position="39"/>
    </location>
</feature>
<accession>A0A397GQ47</accession>
<dbReference type="AlphaFoldDB" id="A0A397GQ47"/>
<feature type="region of interest" description="Disordered" evidence="2">
    <location>
        <begin position="195"/>
        <end position="234"/>
    </location>
</feature>
<keyword evidence="4" id="KW-1185">Reference proteome</keyword>
<name>A0A397GQ47_ASPTH</name>
<evidence type="ECO:0000313" key="3">
    <source>
        <dbReference type="EMBL" id="RHZ51556.1"/>
    </source>
</evidence>
<dbReference type="RefSeq" id="XP_026613031.1">
    <property type="nucleotide sequence ID" value="XM_026754741.1"/>
</dbReference>
<dbReference type="Proteomes" id="UP000215305">
    <property type="component" value="Unassembled WGS sequence"/>
</dbReference>
<keyword evidence="1" id="KW-0175">Coiled coil</keyword>
<reference evidence="3" key="1">
    <citation type="submission" date="2018-08" db="EMBL/GenBank/DDBJ databases">
        <title>Draft genome sequence of azole-resistant Aspergillus thermomutatus (Neosartorya pseudofischeri) strain HMR AF 39, isolated from a human nasal aspirate.</title>
        <authorList>
            <person name="Parent-Michaud M."/>
            <person name="Dufresne P.J."/>
            <person name="Fournier E."/>
            <person name="Martineau C."/>
            <person name="Moreira S."/>
            <person name="Perkins V."/>
            <person name="De Repentigny L."/>
            <person name="Dufresne S.F."/>
        </authorList>
    </citation>
    <scope>NUCLEOTIDE SEQUENCE [LARGE SCALE GENOMIC DNA]</scope>
    <source>
        <strain evidence="3">HMR AF 39</strain>
    </source>
</reference>
<dbReference type="GeneID" id="38123096"/>
<sequence>MEALKPHGGGVMDASTPVAPEEVMDVPDAPDTPTPNRWRPEEMIGSLNETISLVATRSGNISGSIRAPSRASETRNGIKRKTLKKAYQDSLEQLQAQVTEELQSWKAQQQIREGLYTGQIAELETEVRTLRTELREAQQAIQRHGVMDQTKQLARSQGQAQVQTELPKHTPKPSRTLNQKQTTFADIAALLATTPGGQGWQEVPQKKKKLQRQADPIKQPEPSNLKPARESPKEARRLLFRREKGETALRAEREDIILAVNRRLASEGFPGFIRAVDAGYSNTGAISVLLEKKALGSMLLPNHQDLLVAAIRQADPAVISVELPEQWYRIKVHGVPIRRYLSFSLNLAREEIELGTEFRLKRDPT</sequence>
<dbReference type="STRING" id="41047.A0A397GQ47"/>
<dbReference type="EMBL" id="NKHU02000146">
    <property type="protein sequence ID" value="RHZ51556.1"/>
    <property type="molecule type" value="Genomic_DNA"/>
</dbReference>
<evidence type="ECO:0000256" key="2">
    <source>
        <dbReference type="SAM" id="MobiDB-lite"/>
    </source>
</evidence>
<dbReference type="OrthoDB" id="4365810at2759"/>
<dbReference type="VEuPathDB" id="FungiDB:CDV56_101122"/>
<feature type="coiled-coil region" evidence="1">
    <location>
        <begin position="84"/>
        <end position="140"/>
    </location>
</feature>
<comment type="caution">
    <text evidence="3">The sequence shown here is derived from an EMBL/GenBank/DDBJ whole genome shotgun (WGS) entry which is preliminary data.</text>
</comment>
<gene>
    <name evidence="3" type="ORF">CDV56_101122</name>
</gene>
<feature type="region of interest" description="Disordered" evidence="2">
    <location>
        <begin position="152"/>
        <end position="176"/>
    </location>
</feature>